<evidence type="ECO:0000313" key="3">
    <source>
        <dbReference type="Proteomes" id="UP000243081"/>
    </source>
</evidence>
<dbReference type="AlphaFoldDB" id="A0A179IDS9"/>
<comment type="caution">
    <text evidence="2">The sequence shown here is derived from an EMBL/GenBank/DDBJ whole genome shotgun (WGS) entry which is preliminary data.</text>
</comment>
<feature type="region of interest" description="Disordered" evidence="1">
    <location>
        <begin position="1"/>
        <end position="53"/>
    </location>
</feature>
<evidence type="ECO:0000256" key="1">
    <source>
        <dbReference type="SAM" id="MobiDB-lite"/>
    </source>
</evidence>
<reference evidence="2 3" key="1">
    <citation type="submission" date="2016-03" db="EMBL/GenBank/DDBJ databases">
        <title>Fine-scale spatial genetic structure of a fungal parasite of coffee scale insects.</title>
        <authorList>
            <person name="Jackson D."/>
            <person name="Zemenick K.A."/>
            <person name="Malloure B."/>
            <person name="Quandt C.A."/>
            <person name="James T.Y."/>
        </authorList>
    </citation>
    <scope>NUCLEOTIDE SEQUENCE [LARGE SCALE GENOMIC DNA]</scope>
    <source>
        <strain evidence="2 3">UM487</strain>
    </source>
</reference>
<sequence length="83" mass="9013">MTGTSSTENVVEMTRPESAMLTSQPNRHQAMDPQRAHAETADTQNADPELGLRGGQGETCPGRFCFIIPCPIPCNFCIFPCPC</sequence>
<organism evidence="2 3">
    <name type="scientific">Cordyceps confragosa</name>
    <name type="common">Lecanicillium lecanii</name>
    <dbReference type="NCBI Taxonomy" id="2714763"/>
    <lineage>
        <taxon>Eukaryota</taxon>
        <taxon>Fungi</taxon>
        <taxon>Dikarya</taxon>
        <taxon>Ascomycota</taxon>
        <taxon>Pezizomycotina</taxon>
        <taxon>Sordariomycetes</taxon>
        <taxon>Hypocreomycetidae</taxon>
        <taxon>Hypocreales</taxon>
        <taxon>Cordycipitaceae</taxon>
        <taxon>Akanthomyces</taxon>
    </lineage>
</organism>
<dbReference type="OrthoDB" id="4869372at2759"/>
<name>A0A179IDS9_CORDF</name>
<dbReference type="OMA" id="PCPIPIN"/>
<dbReference type="EMBL" id="LUKN01001952">
    <property type="protein sequence ID" value="OAQ99909.1"/>
    <property type="molecule type" value="Genomic_DNA"/>
</dbReference>
<accession>A0A179IDS9</accession>
<protein>
    <submittedName>
        <fullName evidence="2">Uncharacterized protein</fullName>
    </submittedName>
</protein>
<proteinExistence type="predicted"/>
<keyword evidence="3" id="KW-1185">Reference proteome</keyword>
<gene>
    <name evidence="2" type="ORF">LLEC1_03231</name>
</gene>
<dbReference type="Proteomes" id="UP000243081">
    <property type="component" value="Unassembled WGS sequence"/>
</dbReference>
<evidence type="ECO:0000313" key="2">
    <source>
        <dbReference type="EMBL" id="OAQ99909.1"/>
    </source>
</evidence>